<dbReference type="InParanoid" id="A0A2H3DGK4"/>
<gene>
    <name evidence="5" type="ORF">ARMGADRAFT_1099017</name>
</gene>
<dbReference type="GO" id="GO:0008270">
    <property type="term" value="F:zinc ion binding"/>
    <property type="evidence" value="ECO:0007669"/>
    <property type="project" value="UniProtKB-KW"/>
</dbReference>
<keyword evidence="1" id="KW-0862">Zinc</keyword>
<protein>
    <recommendedName>
        <fullName evidence="4">C2H2-type domain-containing protein</fullName>
    </recommendedName>
</protein>
<dbReference type="SUPFAM" id="SSF57667">
    <property type="entry name" value="beta-beta-alpha zinc fingers"/>
    <property type="match status" value="1"/>
</dbReference>
<name>A0A2H3DGK4_ARMGA</name>
<feature type="compositionally biased region" description="Low complexity" evidence="2">
    <location>
        <begin position="119"/>
        <end position="131"/>
    </location>
</feature>
<sequence>MVKLVSSSIPLSFISLALTSLPNKNMARLSIKPRNFLCETCKKTFISKGNLLRHSKTHLTGAARDKDRRVQNLVCHECEPAYQTGDPASMTRHKIRKHGQSSTEKKRSRSKDKIQPVNLMSLSSPSPTLPQFSPPASPSPSIETAPELKHDDPATSHSSLSRYYLSPKPFLRPPLPPILDRLTTSSKPLPSLASLDLPRPPLPSSVAPPFIPLRLPPKRCQGSRCLRRGSESCIPPRPQSVVIRTTNVVVVLQELNDPFILISNSKQIGRSAMV</sequence>
<dbReference type="Proteomes" id="UP000217790">
    <property type="component" value="Unassembled WGS sequence"/>
</dbReference>
<dbReference type="InterPro" id="IPR036236">
    <property type="entry name" value="Znf_C2H2_sf"/>
</dbReference>
<accession>A0A2H3DGK4</accession>
<dbReference type="Gene3D" id="3.30.160.60">
    <property type="entry name" value="Classic Zinc Finger"/>
    <property type="match status" value="1"/>
</dbReference>
<evidence type="ECO:0000256" key="1">
    <source>
        <dbReference type="PROSITE-ProRule" id="PRU00042"/>
    </source>
</evidence>
<dbReference type="PROSITE" id="PS50157">
    <property type="entry name" value="ZINC_FINGER_C2H2_2"/>
    <property type="match status" value="1"/>
</dbReference>
<evidence type="ECO:0000259" key="4">
    <source>
        <dbReference type="PROSITE" id="PS50157"/>
    </source>
</evidence>
<dbReference type="OrthoDB" id="654211at2759"/>
<reference evidence="6" key="1">
    <citation type="journal article" date="2017" name="Nat. Ecol. Evol.">
        <title>Genome expansion and lineage-specific genetic innovations in the forest pathogenic fungi Armillaria.</title>
        <authorList>
            <person name="Sipos G."/>
            <person name="Prasanna A.N."/>
            <person name="Walter M.C."/>
            <person name="O'Connor E."/>
            <person name="Balint B."/>
            <person name="Krizsan K."/>
            <person name="Kiss B."/>
            <person name="Hess J."/>
            <person name="Varga T."/>
            <person name="Slot J."/>
            <person name="Riley R."/>
            <person name="Boka B."/>
            <person name="Rigling D."/>
            <person name="Barry K."/>
            <person name="Lee J."/>
            <person name="Mihaltcheva S."/>
            <person name="LaButti K."/>
            <person name="Lipzen A."/>
            <person name="Waldron R."/>
            <person name="Moloney N.M."/>
            <person name="Sperisen C."/>
            <person name="Kredics L."/>
            <person name="Vagvoelgyi C."/>
            <person name="Patrignani A."/>
            <person name="Fitzpatrick D."/>
            <person name="Nagy I."/>
            <person name="Doyle S."/>
            <person name="Anderson J.B."/>
            <person name="Grigoriev I.V."/>
            <person name="Gueldener U."/>
            <person name="Muensterkoetter M."/>
            <person name="Nagy L.G."/>
        </authorList>
    </citation>
    <scope>NUCLEOTIDE SEQUENCE [LARGE SCALE GENOMIC DNA]</scope>
    <source>
        <strain evidence="6">Ar21-2</strain>
    </source>
</reference>
<evidence type="ECO:0000256" key="2">
    <source>
        <dbReference type="SAM" id="MobiDB-lite"/>
    </source>
</evidence>
<dbReference type="InterPro" id="IPR013087">
    <property type="entry name" value="Znf_C2H2_type"/>
</dbReference>
<dbReference type="EMBL" id="KZ293654">
    <property type="protein sequence ID" value="PBK94345.1"/>
    <property type="molecule type" value="Genomic_DNA"/>
</dbReference>
<keyword evidence="6" id="KW-1185">Reference proteome</keyword>
<keyword evidence="1" id="KW-0479">Metal-binding</keyword>
<keyword evidence="1" id="KW-0863">Zinc-finger</keyword>
<dbReference type="SMART" id="SM00355">
    <property type="entry name" value="ZnF_C2H2"/>
    <property type="match status" value="2"/>
</dbReference>
<evidence type="ECO:0000313" key="5">
    <source>
        <dbReference type="EMBL" id="PBK94345.1"/>
    </source>
</evidence>
<feature type="region of interest" description="Disordered" evidence="2">
    <location>
        <begin position="81"/>
        <end position="161"/>
    </location>
</feature>
<feature type="domain" description="C2H2-type" evidence="4">
    <location>
        <begin position="36"/>
        <end position="58"/>
    </location>
</feature>
<keyword evidence="3" id="KW-0732">Signal</keyword>
<feature type="chain" id="PRO_5013763013" description="C2H2-type domain-containing protein" evidence="3">
    <location>
        <begin position="20"/>
        <end position="274"/>
    </location>
</feature>
<feature type="signal peptide" evidence="3">
    <location>
        <begin position="1"/>
        <end position="19"/>
    </location>
</feature>
<evidence type="ECO:0000256" key="3">
    <source>
        <dbReference type="SAM" id="SignalP"/>
    </source>
</evidence>
<dbReference type="AlphaFoldDB" id="A0A2H3DGK4"/>
<organism evidence="5 6">
    <name type="scientific">Armillaria gallica</name>
    <name type="common">Bulbous honey fungus</name>
    <name type="synonym">Armillaria bulbosa</name>
    <dbReference type="NCBI Taxonomy" id="47427"/>
    <lineage>
        <taxon>Eukaryota</taxon>
        <taxon>Fungi</taxon>
        <taxon>Dikarya</taxon>
        <taxon>Basidiomycota</taxon>
        <taxon>Agaricomycotina</taxon>
        <taxon>Agaricomycetes</taxon>
        <taxon>Agaricomycetidae</taxon>
        <taxon>Agaricales</taxon>
        <taxon>Marasmiineae</taxon>
        <taxon>Physalacriaceae</taxon>
        <taxon>Armillaria</taxon>
    </lineage>
</organism>
<evidence type="ECO:0000313" key="6">
    <source>
        <dbReference type="Proteomes" id="UP000217790"/>
    </source>
</evidence>
<dbReference type="PROSITE" id="PS00028">
    <property type="entry name" value="ZINC_FINGER_C2H2_1"/>
    <property type="match status" value="1"/>
</dbReference>
<proteinExistence type="predicted"/>